<feature type="transmembrane region" description="Helical" evidence="1">
    <location>
        <begin position="67"/>
        <end position="85"/>
    </location>
</feature>
<gene>
    <name evidence="2" type="ORF">D3H65_27525</name>
</gene>
<dbReference type="OrthoDB" id="680861at2"/>
<feature type="transmembrane region" description="Helical" evidence="1">
    <location>
        <begin position="91"/>
        <end position="111"/>
    </location>
</feature>
<evidence type="ECO:0000313" key="3">
    <source>
        <dbReference type="Proteomes" id="UP000263900"/>
    </source>
</evidence>
<feature type="transmembrane region" description="Helical" evidence="1">
    <location>
        <begin position="33"/>
        <end position="55"/>
    </location>
</feature>
<dbReference type="RefSeq" id="WP_119053382.1">
    <property type="nucleotide sequence ID" value="NZ_CP032157.1"/>
</dbReference>
<dbReference type="EMBL" id="CP032157">
    <property type="protein sequence ID" value="AXY77506.1"/>
    <property type="molecule type" value="Genomic_DNA"/>
</dbReference>
<feature type="transmembrane region" description="Helical" evidence="1">
    <location>
        <begin position="7"/>
        <end position="27"/>
    </location>
</feature>
<sequence length="132" mass="14893">MKSFKSIDCAIQGVLIVLGFMMGLWSGEMLSDMTFFTGYFLVGGWQLISVIVHFFYDPPYKTLMRRIYLYTLGVVILALVVSLPADGIITMLFVLLFFSPIMAVYYLITCIRETQQLSLIMAQAVNPDKLPG</sequence>
<keyword evidence="1" id="KW-1133">Transmembrane helix</keyword>
<dbReference type="Proteomes" id="UP000263900">
    <property type="component" value="Chromosome"/>
</dbReference>
<dbReference type="AlphaFoldDB" id="A0A3B7MWW1"/>
<organism evidence="2 3">
    <name type="scientific">Paraflavitalea soli</name>
    <dbReference type="NCBI Taxonomy" id="2315862"/>
    <lineage>
        <taxon>Bacteria</taxon>
        <taxon>Pseudomonadati</taxon>
        <taxon>Bacteroidota</taxon>
        <taxon>Chitinophagia</taxon>
        <taxon>Chitinophagales</taxon>
        <taxon>Chitinophagaceae</taxon>
        <taxon>Paraflavitalea</taxon>
    </lineage>
</organism>
<keyword evidence="1" id="KW-0472">Membrane</keyword>
<reference evidence="2 3" key="1">
    <citation type="submission" date="2018-09" db="EMBL/GenBank/DDBJ databases">
        <title>Genome sequencing of strain 6GH32-13.</title>
        <authorList>
            <person name="Weon H.-Y."/>
            <person name="Heo J."/>
            <person name="Kwon S.-W."/>
        </authorList>
    </citation>
    <scope>NUCLEOTIDE SEQUENCE [LARGE SCALE GENOMIC DNA]</scope>
    <source>
        <strain evidence="2 3">5GH32-13</strain>
    </source>
</reference>
<dbReference type="KEGG" id="pseg:D3H65_27525"/>
<accession>A0A3B7MWW1</accession>
<evidence type="ECO:0000313" key="2">
    <source>
        <dbReference type="EMBL" id="AXY77506.1"/>
    </source>
</evidence>
<keyword evidence="1" id="KW-0812">Transmembrane</keyword>
<proteinExistence type="predicted"/>
<name>A0A3B7MWW1_9BACT</name>
<keyword evidence="3" id="KW-1185">Reference proteome</keyword>
<evidence type="ECO:0000256" key="1">
    <source>
        <dbReference type="SAM" id="Phobius"/>
    </source>
</evidence>
<protein>
    <submittedName>
        <fullName evidence="2">Uncharacterized protein</fullName>
    </submittedName>
</protein>